<feature type="domain" description="Acyl-CoA dehydrogenase/oxidase N-terminal" evidence="2">
    <location>
        <begin position="21"/>
        <end position="91"/>
    </location>
</feature>
<dbReference type="InterPro" id="IPR036250">
    <property type="entry name" value="AcylCo_DH-like_C"/>
</dbReference>
<feature type="domain" description="Acyl-CoA dehydrogenase C-terminal" evidence="3">
    <location>
        <begin position="224"/>
        <end position="355"/>
    </location>
</feature>
<dbReference type="PIRSF" id="PIRSF016578">
    <property type="entry name" value="HsaA"/>
    <property type="match status" value="1"/>
</dbReference>
<dbReference type="PANTHER" id="PTHR43884:SF12">
    <property type="entry name" value="ISOVALERYL-COA DEHYDROGENASE, MITOCHONDRIAL-RELATED"/>
    <property type="match status" value="1"/>
</dbReference>
<dbReference type="Pfam" id="PF08028">
    <property type="entry name" value="Acyl-CoA_dh_2"/>
    <property type="match status" value="1"/>
</dbReference>
<dbReference type="InterPro" id="IPR013107">
    <property type="entry name" value="Acyl-CoA_DH_C"/>
</dbReference>
<sequence length="376" mass="39714">MNQSDTEIELLAEKIALSAQEMSAEIDRDRRLPNELVTGLSEAGLLRATMPGEVHALELAPAPALRCAEAVARGDASAGWCVSIAITSALLVAYLPESSREQMFGGGRGIAAGVWAPRGIAKTVDGGVVVSGRWPFCSGINHADMMFAGCFVDERRVPSVVALDKADLVVLDTWHTLGLRGTGSHDSVAEDVFVPADRVCSVFDGPTLDRPLYRFPIFGFFALSIGAAALGNARAAIDDLVELACGKKGLGATRTLGERSTTQAAVATAESALGAARALFYEAIEAAWQASQDPEAVPVATRNRLRLAATHAVRTSADVVRTMYDLAGGSAIYDSSPLQRRFRDAHTATAHFQVNAASRELPGRLLLGQPGDVSML</sequence>
<accession>A0A975JX81</accession>
<dbReference type="Proteomes" id="UP000682202">
    <property type="component" value="Chromosome"/>
</dbReference>
<dbReference type="PANTHER" id="PTHR43884">
    <property type="entry name" value="ACYL-COA DEHYDROGENASE"/>
    <property type="match status" value="1"/>
</dbReference>
<dbReference type="GO" id="GO:0050660">
    <property type="term" value="F:flavin adenine dinucleotide binding"/>
    <property type="evidence" value="ECO:0007669"/>
    <property type="project" value="InterPro"/>
</dbReference>
<evidence type="ECO:0000259" key="3">
    <source>
        <dbReference type="Pfam" id="PF08028"/>
    </source>
</evidence>
<name>A0A975JX81_9MYCO</name>
<organism evidence="4 5">
    <name type="scientific">Mycobacterium spongiae</name>
    <dbReference type="NCBI Taxonomy" id="886343"/>
    <lineage>
        <taxon>Bacteria</taxon>
        <taxon>Bacillati</taxon>
        <taxon>Actinomycetota</taxon>
        <taxon>Actinomycetes</taxon>
        <taxon>Mycobacteriales</taxon>
        <taxon>Mycobacteriaceae</taxon>
        <taxon>Mycobacterium</taxon>
    </lineage>
</organism>
<dbReference type="SUPFAM" id="SSF56645">
    <property type="entry name" value="Acyl-CoA dehydrogenase NM domain-like"/>
    <property type="match status" value="1"/>
</dbReference>
<dbReference type="EMBL" id="CP046600">
    <property type="protein sequence ID" value="QUR66769.1"/>
    <property type="molecule type" value="Genomic_DNA"/>
</dbReference>
<keyword evidence="1" id="KW-0560">Oxidoreductase</keyword>
<gene>
    <name evidence="4" type="ORF">F6B93_06370</name>
</gene>
<dbReference type="InterPro" id="IPR013786">
    <property type="entry name" value="AcylCoA_DH/ox_N"/>
</dbReference>
<proteinExistence type="predicted"/>
<dbReference type="SUPFAM" id="SSF47203">
    <property type="entry name" value="Acyl-CoA dehydrogenase C-terminal domain-like"/>
    <property type="match status" value="1"/>
</dbReference>
<reference evidence="4" key="1">
    <citation type="submission" date="2019-12" db="EMBL/GenBank/DDBJ databases">
        <title>Mycobacterium spongiae sp. nov.</title>
        <authorList>
            <person name="Stinear T."/>
        </authorList>
    </citation>
    <scope>NUCLEOTIDE SEQUENCE</scope>
    <source>
        <strain evidence="4">FSD4b-SM</strain>
    </source>
</reference>
<keyword evidence="5" id="KW-1185">Reference proteome</keyword>
<dbReference type="GO" id="GO:0008470">
    <property type="term" value="F:3-methylbutanoyl-CoA dehydrogenase activity"/>
    <property type="evidence" value="ECO:0007669"/>
    <property type="project" value="TreeGrafter"/>
</dbReference>
<dbReference type="AlphaFoldDB" id="A0A975JX81"/>
<dbReference type="InterPro" id="IPR037069">
    <property type="entry name" value="AcylCoA_DH/ox_N_sf"/>
</dbReference>
<dbReference type="RefSeq" id="WP_211698338.1">
    <property type="nucleotide sequence ID" value="NZ_CP046600.1"/>
</dbReference>
<protein>
    <submittedName>
        <fullName evidence="4">Hydroxylase</fullName>
    </submittedName>
</protein>
<dbReference type="Gene3D" id="1.10.540.10">
    <property type="entry name" value="Acyl-CoA dehydrogenase/oxidase, N-terminal domain"/>
    <property type="match status" value="1"/>
</dbReference>
<dbReference type="Gene3D" id="1.20.140.10">
    <property type="entry name" value="Butyryl-CoA Dehydrogenase, subunit A, domain 3"/>
    <property type="match status" value="1"/>
</dbReference>
<dbReference type="GO" id="GO:0006552">
    <property type="term" value="P:L-leucine catabolic process"/>
    <property type="evidence" value="ECO:0007669"/>
    <property type="project" value="TreeGrafter"/>
</dbReference>
<evidence type="ECO:0000313" key="4">
    <source>
        <dbReference type="EMBL" id="QUR66769.1"/>
    </source>
</evidence>
<dbReference type="KEGG" id="mspg:F6B93_06370"/>
<dbReference type="InterPro" id="IPR009100">
    <property type="entry name" value="AcylCoA_DH/oxidase_NM_dom_sf"/>
</dbReference>
<evidence type="ECO:0000259" key="2">
    <source>
        <dbReference type="Pfam" id="PF02771"/>
    </source>
</evidence>
<evidence type="ECO:0000256" key="1">
    <source>
        <dbReference type="ARBA" id="ARBA00023002"/>
    </source>
</evidence>
<evidence type="ECO:0000313" key="5">
    <source>
        <dbReference type="Proteomes" id="UP000682202"/>
    </source>
</evidence>
<dbReference type="Pfam" id="PF02771">
    <property type="entry name" value="Acyl-CoA_dh_N"/>
    <property type="match status" value="1"/>
</dbReference>
<dbReference type="Gene3D" id="2.40.110.10">
    <property type="entry name" value="Butyryl-CoA Dehydrogenase, subunit A, domain 2"/>
    <property type="match status" value="1"/>
</dbReference>
<dbReference type="InterPro" id="IPR046373">
    <property type="entry name" value="Acyl-CoA_Oxase/DH_mid-dom_sf"/>
</dbReference>